<evidence type="ECO:0000313" key="5">
    <source>
        <dbReference type="WBParaSite" id="SSLN_0001479201-mRNA-1"/>
    </source>
</evidence>
<dbReference type="Proteomes" id="UP000275846">
    <property type="component" value="Unassembled WGS sequence"/>
</dbReference>
<reference evidence="5" key="1">
    <citation type="submission" date="2016-06" db="UniProtKB">
        <authorList>
            <consortium name="WormBaseParasite"/>
        </authorList>
    </citation>
    <scope>IDENTIFICATION</scope>
</reference>
<proteinExistence type="predicted"/>
<evidence type="ECO:0000313" key="3">
    <source>
        <dbReference type="EMBL" id="VDM00638.1"/>
    </source>
</evidence>
<reference evidence="3 4" key="2">
    <citation type="submission" date="2018-11" db="EMBL/GenBank/DDBJ databases">
        <authorList>
            <consortium name="Pathogen Informatics"/>
        </authorList>
    </citation>
    <scope>NUCLEOTIDE SEQUENCE [LARGE SCALE GENOMIC DNA]</scope>
    <source>
        <strain evidence="3 4">NST_G2</strain>
    </source>
</reference>
<feature type="domain" description="EF-hand" evidence="2">
    <location>
        <begin position="1"/>
        <end position="33"/>
    </location>
</feature>
<sequence>MLVKTLFDEIDVNGLGRLSSDDICTFLLSKHKAKEVQLAKVQLVQIKEPIKTCDFLNREQVARTIAQKYGGGFIVATTDGTLAFWSSNLKLTNQRSLVFEEQTQRLTPKWYTDFLFLNEISKFVSSTGIRPQGNQYVIAWGDSNGDVSILLLTDITELLRIWKVSSTSGALPTVNFEQLLTQPKVQFLRWHVHSEWVVKVHYEPSVDKIISCCNEETTAVVMAPSYRFTRTHFVHPYSNAGIRAALQAKQRLSIDQQVFRIYKGARTFAYSRDRNLLVTGGNM</sequence>
<dbReference type="PANTHER" id="PTHR44324:SF4">
    <property type="entry name" value="WD40 REPEAT DOMAIN 95"/>
    <property type="match status" value="1"/>
</dbReference>
<keyword evidence="4" id="KW-1185">Reference proteome</keyword>
<name>A0A183TCQ4_SCHSO</name>
<dbReference type="SUPFAM" id="SSF50978">
    <property type="entry name" value="WD40 repeat-like"/>
    <property type="match status" value="1"/>
</dbReference>
<protein>
    <submittedName>
        <fullName evidence="5">EF-hand domain-containing protein</fullName>
    </submittedName>
</protein>
<organism evidence="5">
    <name type="scientific">Schistocephalus solidus</name>
    <name type="common">Tapeworm</name>
    <dbReference type="NCBI Taxonomy" id="70667"/>
    <lineage>
        <taxon>Eukaryota</taxon>
        <taxon>Metazoa</taxon>
        <taxon>Spiralia</taxon>
        <taxon>Lophotrochozoa</taxon>
        <taxon>Platyhelminthes</taxon>
        <taxon>Cestoda</taxon>
        <taxon>Eucestoda</taxon>
        <taxon>Diphyllobothriidea</taxon>
        <taxon>Diphyllobothriidae</taxon>
        <taxon>Schistocephalus</taxon>
    </lineage>
</organism>
<dbReference type="InterPro" id="IPR036322">
    <property type="entry name" value="WD40_repeat_dom_sf"/>
</dbReference>
<dbReference type="AlphaFoldDB" id="A0A183TCQ4"/>
<dbReference type="PROSITE" id="PS50222">
    <property type="entry name" value="EF_HAND_2"/>
    <property type="match status" value="1"/>
</dbReference>
<evidence type="ECO:0000259" key="2">
    <source>
        <dbReference type="PROSITE" id="PS50222"/>
    </source>
</evidence>
<keyword evidence="1" id="KW-0677">Repeat</keyword>
<dbReference type="WBParaSite" id="SSLN_0001479201-mRNA-1">
    <property type="protein sequence ID" value="SSLN_0001479201-mRNA-1"/>
    <property type="gene ID" value="SSLN_0001479201"/>
</dbReference>
<dbReference type="GO" id="GO:0005509">
    <property type="term" value="F:calcium ion binding"/>
    <property type="evidence" value="ECO:0007669"/>
    <property type="project" value="InterPro"/>
</dbReference>
<dbReference type="InterPro" id="IPR002048">
    <property type="entry name" value="EF_hand_dom"/>
</dbReference>
<evidence type="ECO:0000313" key="4">
    <source>
        <dbReference type="Proteomes" id="UP000275846"/>
    </source>
</evidence>
<dbReference type="PANTHER" id="PTHR44324">
    <property type="entry name" value="WD40 REPEAT DOMAIN 95"/>
    <property type="match status" value="1"/>
</dbReference>
<evidence type="ECO:0000256" key="1">
    <source>
        <dbReference type="ARBA" id="ARBA00022737"/>
    </source>
</evidence>
<dbReference type="EMBL" id="UYSU01038787">
    <property type="protein sequence ID" value="VDM00638.1"/>
    <property type="molecule type" value="Genomic_DNA"/>
</dbReference>
<dbReference type="InterPro" id="IPR051242">
    <property type="entry name" value="WD-EF-hand_domain"/>
</dbReference>
<gene>
    <name evidence="3" type="ORF">SSLN_LOCUS14252</name>
</gene>
<dbReference type="OrthoDB" id="75172at2759"/>
<accession>A0A183TCQ4</accession>